<evidence type="ECO:0000313" key="1">
    <source>
        <dbReference type="EMBL" id="KAJ1161160.1"/>
    </source>
</evidence>
<accession>A0AAV7SAG5</accession>
<gene>
    <name evidence="1" type="ORF">NDU88_001647</name>
</gene>
<dbReference type="EMBL" id="JANPWB010000008">
    <property type="protein sequence ID" value="KAJ1161160.1"/>
    <property type="molecule type" value="Genomic_DNA"/>
</dbReference>
<evidence type="ECO:0000313" key="2">
    <source>
        <dbReference type="Proteomes" id="UP001066276"/>
    </source>
</evidence>
<comment type="caution">
    <text evidence="1">The sequence shown here is derived from an EMBL/GenBank/DDBJ whole genome shotgun (WGS) entry which is preliminary data.</text>
</comment>
<protein>
    <submittedName>
        <fullName evidence="1">Uncharacterized protein</fullName>
    </submittedName>
</protein>
<proteinExistence type="predicted"/>
<sequence>MQKQTVEKKRNNINKGLPLHLIGSCPASDEPNSTYSSPLSSLLPVRHGDFKTGAARFNLKSGCKKKVAGKTWSCARRTLDVGRLDEEEVLC</sequence>
<organism evidence="1 2">
    <name type="scientific">Pleurodeles waltl</name>
    <name type="common">Iberian ribbed newt</name>
    <dbReference type="NCBI Taxonomy" id="8319"/>
    <lineage>
        <taxon>Eukaryota</taxon>
        <taxon>Metazoa</taxon>
        <taxon>Chordata</taxon>
        <taxon>Craniata</taxon>
        <taxon>Vertebrata</taxon>
        <taxon>Euteleostomi</taxon>
        <taxon>Amphibia</taxon>
        <taxon>Batrachia</taxon>
        <taxon>Caudata</taxon>
        <taxon>Salamandroidea</taxon>
        <taxon>Salamandridae</taxon>
        <taxon>Pleurodelinae</taxon>
        <taxon>Pleurodeles</taxon>
    </lineage>
</organism>
<keyword evidence="2" id="KW-1185">Reference proteome</keyword>
<reference evidence="1" key="1">
    <citation type="journal article" date="2022" name="bioRxiv">
        <title>Sequencing and chromosome-scale assembly of the giantPleurodeles waltlgenome.</title>
        <authorList>
            <person name="Brown T."/>
            <person name="Elewa A."/>
            <person name="Iarovenko S."/>
            <person name="Subramanian E."/>
            <person name="Araus A.J."/>
            <person name="Petzold A."/>
            <person name="Susuki M."/>
            <person name="Suzuki K.-i.T."/>
            <person name="Hayashi T."/>
            <person name="Toyoda A."/>
            <person name="Oliveira C."/>
            <person name="Osipova E."/>
            <person name="Leigh N.D."/>
            <person name="Simon A."/>
            <person name="Yun M.H."/>
        </authorList>
    </citation>
    <scope>NUCLEOTIDE SEQUENCE</scope>
    <source>
        <strain evidence="1">20211129_DDA</strain>
        <tissue evidence="1">Liver</tissue>
    </source>
</reference>
<dbReference type="AlphaFoldDB" id="A0AAV7SAG5"/>
<name>A0AAV7SAG5_PLEWA</name>
<dbReference type="Proteomes" id="UP001066276">
    <property type="component" value="Chromosome 4_2"/>
</dbReference>